<dbReference type="CDD" id="cd02440">
    <property type="entry name" value="AdoMet_MTases"/>
    <property type="match status" value="1"/>
</dbReference>
<dbReference type="Pfam" id="PF08241">
    <property type="entry name" value="Methyltransf_11"/>
    <property type="match status" value="1"/>
</dbReference>
<feature type="domain" description="Methyltransferase type 11" evidence="1">
    <location>
        <begin position="79"/>
        <end position="174"/>
    </location>
</feature>
<dbReference type="eggNOG" id="COG2226">
    <property type="taxonomic scope" value="Bacteria"/>
</dbReference>
<dbReference type="Proteomes" id="UP000000231">
    <property type="component" value="Chromosome"/>
</dbReference>
<dbReference type="SUPFAM" id="SSF53335">
    <property type="entry name" value="S-adenosyl-L-methionine-dependent methyltransferases"/>
    <property type="match status" value="1"/>
</dbReference>
<proteinExistence type="predicted"/>
<dbReference type="InterPro" id="IPR013216">
    <property type="entry name" value="Methyltransf_11"/>
</dbReference>
<name>A4SVM8_POLAQ</name>
<dbReference type="GO" id="GO:0032259">
    <property type="term" value="P:methylation"/>
    <property type="evidence" value="ECO:0007669"/>
    <property type="project" value="UniProtKB-KW"/>
</dbReference>
<dbReference type="EMBL" id="CP000655">
    <property type="protein sequence ID" value="ABP33542.1"/>
    <property type="molecule type" value="Genomic_DNA"/>
</dbReference>
<dbReference type="HOGENOM" id="CLU_079281_0_0_4"/>
<dbReference type="RefSeq" id="WP_011902167.1">
    <property type="nucleotide sequence ID" value="NC_009379.1"/>
</dbReference>
<dbReference type="PANTHER" id="PTHR43591:SF110">
    <property type="entry name" value="RHODANESE DOMAIN-CONTAINING PROTEIN"/>
    <property type="match status" value="1"/>
</dbReference>
<accession>A4SVM8</accession>
<evidence type="ECO:0000259" key="1">
    <source>
        <dbReference type="Pfam" id="PF08241"/>
    </source>
</evidence>
<reference evidence="2 3" key="1">
    <citation type="journal article" date="2012" name="Stand. Genomic Sci.">
        <title>Complete genome sequence of Polynucleobacter necessarius subsp. asymbioticus type strain (QLW-P1DMWA-1(T)).</title>
        <authorList>
            <person name="Meincke L."/>
            <person name="Copeland A."/>
            <person name="Lapidus A."/>
            <person name="Lucas S."/>
            <person name="Berry K.W."/>
            <person name="Del Rio T.G."/>
            <person name="Hammon N."/>
            <person name="Dalin E."/>
            <person name="Tice H."/>
            <person name="Pitluck S."/>
            <person name="Richardson P."/>
            <person name="Bruce D."/>
            <person name="Goodwin L."/>
            <person name="Han C."/>
            <person name="Tapia R."/>
            <person name="Detter J.C."/>
            <person name="Schmutz J."/>
            <person name="Brettin T."/>
            <person name="Larimer F."/>
            <person name="Land M."/>
            <person name="Hauser L."/>
            <person name="Kyrpides N.C."/>
            <person name="Ivanova N."/>
            <person name="Goker M."/>
            <person name="Woyke T."/>
            <person name="Wu Q.L."/>
            <person name="Pockl M."/>
            <person name="Hahn M.W."/>
            <person name="Klenk H.P."/>
        </authorList>
    </citation>
    <scope>NUCLEOTIDE SEQUENCE [LARGE SCALE GENOMIC DNA]</scope>
    <source>
        <strain evidence="3">DSM 18221 / CIP 109841 / QLW-P1DMWA-1</strain>
    </source>
</reference>
<gene>
    <name evidence="2" type="ordered locus">Pnuc_0321</name>
</gene>
<dbReference type="GO" id="GO:0008757">
    <property type="term" value="F:S-adenosylmethionine-dependent methyltransferase activity"/>
    <property type="evidence" value="ECO:0007669"/>
    <property type="project" value="InterPro"/>
</dbReference>
<protein>
    <submittedName>
        <fullName evidence="2">Methyltransferase type 11</fullName>
    </submittedName>
</protein>
<keyword evidence="2" id="KW-0808">Transferase</keyword>
<dbReference type="KEGG" id="pnu:Pnuc_0321"/>
<dbReference type="InterPro" id="IPR029063">
    <property type="entry name" value="SAM-dependent_MTases_sf"/>
</dbReference>
<organism evidence="2 3">
    <name type="scientific">Polynucleobacter asymbioticus (strain DSM 18221 / CIP 109841 / QLW-P1DMWA-1)</name>
    <name type="common">Polynucleobacter necessarius subsp. asymbioticus</name>
    <dbReference type="NCBI Taxonomy" id="312153"/>
    <lineage>
        <taxon>Bacteria</taxon>
        <taxon>Pseudomonadati</taxon>
        <taxon>Pseudomonadota</taxon>
        <taxon>Betaproteobacteria</taxon>
        <taxon>Burkholderiales</taxon>
        <taxon>Burkholderiaceae</taxon>
        <taxon>Polynucleobacter</taxon>
    </lineage>
</organism>
<dbReference type="GeneID" id="31480669"/>
<sequence>MREFINYTDQKWLEMLLKSVSSTCVDGIKFPSFPSHEIQSQFVGSSFQASLSEANQFYSLLKKCLIKENLKINDETKALDFGCGWGRFMRFFRKDISLNNLYGVDIDPSILEVCRSTGVEGILSKISNFEQLKFSENFFDITIAYSVFTHLPENVHLFWMRELARVSKSGSLFILTLEPLRFLEFIQSIDENNPDSGWHAGLVRFKKEIPSFIDRFKKGEFVYLPTGGGDYRGADIYGDAVVSKEYIENNWSEYFEIIDYIDEPQKFWQAVLVVKRK</sequence>
<keyword evidence="2" id="KW-0489">Methyltransferase</keyword>
<evidence type="ECO:0000313" key="3">
    <source>
        <dbReference type="Proteomes" id="UP000000231"/>
    </source>
</evidence>
<dbReference type="Gene3D" id="3.40.50.150">
    <property type="entry name" value="Vaccinia Virus protein VP39"/>
    <property type="match status" value="1"/>
</dbReference>
<keyword evidence="3" id="KW-1185">Reference proteome</keyword>
<dbReference type="AlphaFoldDB" id="A4SVM8"/>
<dbReference type="PANTHER" id="PTHR43591">
    <property type="entry name" value="METHYLTRANSFERASE"/>
    <property type="match status" value="1"/>
</dbReference>
<evidence type="ECO:0000313" key="2">
    <source>
        <dbReference type="EMBL" id="ABP33542.1"/>
    </source>
</evidence>